<dbReference type="Gene3D" id="4.10.60.10">
    <property type="entry name" value="Zinc finger, CCHC-type"/>
    <property type="match status" value="1"/>
</dbReference>
<dbReference type="SMART" id="SM00343">
    <property type="entry name" value="ZnF_C2HC"/>
    <property type="match status" value="4"/>
</dbReference>
<proteinExistence type="predicted"/>
<organism evidence="4">
    <name type="scientific">Rhizopus microsporus var. microsporus</name>
    <dbReference type="NCBI Taxonomy" id="86635"/>
    <lineage>
        <taxon>Eukaryota</taxon>
        <taxon>Fungi</taxon>
        <taxon>Fungi incertae sedis</taxon>
        <taxon>Mucoromycota</taxon>
        <taxon>Mucoromycotina</taxon>
        <taxon>Mucoromycetes</taxon>
        <taxon>Mucorales</taxon>
        <taxon>Mucorineae</taxon>
        <taxon>Rhizopodaceae</taxon>
        <taxon>Rhizopus</taxon>
    </lineage>
</organism>
<dbReference type="InterPro" id="IPR001878">
    <property type="entry name" value="Znf_CCHC"/>
</dbReference>
<dbReference type="AlphaFoldDB" id="A0A1X0QZH3"/>
<dbReference type="OrthoDB" id="7608935at2759"/>
<feature type="region of interest" description="Disordered" evidence="2">
    <location>
        <begin position="356"/>
        <end position="494"/>
    </location>
</feature>
<dbReference type="EMBL" id="KV921952">
    <property type="protein sequence ID" value="ORE05159.1"/>
    <property type="molecule type" value="Genomic_DNA"/>
</dbReference>
<feature type="domain" description="CCHC-type" evidence="3">
    <location>
        <begin position="212"/>
        <end position="225"/>
    </location>
</feature>
<feature type="domain" description="CCHC-type" evidence="3">
    <location>
        <begin position="301"/>
        <end position="316"/>
    </location>
</feature>
<protein>
    <recommendedName>
        <fullName evidence="3">CCHC-type domain-containing protein</fullName>
    </recommendedName>
</protein>
<name>A0A1X0QZH3_RHIZD</name>
<feature type="compositionally biased region" description="Low complexity" evidence="2">
    <location>
        <begin position="377"/>
        <end position="391"/>
    </location>
</feature>
<feature type="compositionally biased region" description="Low complexity" evidence="2">
    <location>
        <begin position="399"/>
        <end position="408"/>
    </location>
</feature>
<feature type="region of interest" description="Disordered" evidence="2">
    <location>
        <begin position="48"/>
        <end position="154"/>
    </location>
</feature>
<keyword evidence="1" id="KW-0863">Zinc-finger</keyword>
<dbReference type="PROSITE" id="PS50158">
    <property type="entry name" value="ZF_CCHC"/>
    <property type="match status" value="2"/>
</dbReference>
<dbReference type="GO" id="GO:0008270">
    <property type="term" value="F:zinc ion binding"/>
    <property type="evidence" value="ECO:0007669"/>
    <property type="project" value="UniProtKB-KW"/>
</dbReference>
<evidence type="ECO:0000313" key="4">
    <source>
        <dbReference type="EMBL" id="ORE05159.1"/>
    </source>
</evidence>
<accession>A0A1X0QZH3</accession>
<dbReference type="VEuPathDB" id="FungiDB:BCV72DRAFT_306691"/>
<keyword evidence="1" id="KW-0862">Zinc</keyword>
<dbReference type="Proteomes" id="UP000242414">
    <property type="component" value="Unassembled WGS sequence"/>
</dbReference>
<gene>
    <name evidence="4" type="ORF">BCV72DRAFT_306691</name>
</gene>
<reference evidence="4" key="1">
    <citation type="journal article" date="2016" name="Proc. Natl. Acad. Sci. U.S.A.">
        <title>Lipid metabolic changes in an early divergent fungus govern the establishment of a mutualistic symbiosis with endobacteria.</title>
        <authorList>
            <person name="Lastovetsky O.A."/>
            <person name="Gaspar M.L."/>
            <person name="Mondo S.J."/>
            <person name="LaButti K.M."/>
            <person name="Sandor L."/>
            <person name="Grigoriev I.V."/>
            <person name="Henry S.A."/>
            <person name="Pawlowska T.E."/>
        </authorList>
    </citation>
    <scope>NUCLEOTIDE SEQUENCE [LARGE SCALE GENOMIC DNA]</scope>
    <source>
        <strain evidence="4">ATCC 52814</strain>
    </source>
</reference>
<feature type="compositionally biased region" description="Basic and acidic residues" evidence="2">
    <location>
        <begin position="476"/>
        <end position="485"/>
    </location>
</feature>
<evidence type="ECO:0000256" key="2">
    <source>
        <dbReference type="SAM" id="MobiDB-lite"/>
    </source>
</evidence>
<keyword evidence="1" id="KW-0479">Metal-binding</keyword>
<evidence type="ECO:0000259" key="3">
    <source>
        <dbReference type="PROSITE" id="PS50158"/>
    </source>
</evidence>
<feature type="compositionally biased region" description="Polar residues" evidence="2">
    <location>
        <begin position="437"/>
        <end position="474"/>
    </location>
</feature>
<evidence type="ECO:0000256" key="1">
    <source>
        <dbReference type="PROSITE-ProRule" id="PRU00047"/>
    </source>
</evidence>
<feature type="region of interest" description="Disordered" evidence="2">
    <location>
        <begin position="15"/>
        <end position="34"/>
    </location>
</feature>
<dbReference type="GO" id="GO:0003676">
    <property type="term" value="F:nucleic acid binding"/>
    <property type="evidence" value="ECO:0007669"/>
    <property type="project" value="InterPro"/>
</dbReference>
<feature type="compositionally biased region" description="Basic and acidic residues" evidence="2">
    <location>
        <begin position="123"/>
        <end position="135"/>
    </location>
</feature>
<sequence>MYDDDEEELELLRQYEEENIVGDGQDTYSSEEMDSDLEEKILSVTHYDVGVDKKKKKTESTATERSTPTAPVSAPDARGRVLPSKSARRTVSTVHAPIDLDRKRADFSAASELKLNSSDEEGEYRSEEEKEKEMADVAVSDSSSEEEEIREAPPPVTRHINLDDKQYMDDVETSEEERELGAELRVLIDDSIQARGGQSRLGRPPNARVIICYRCKQPGHQQQYCLMCTECGLKHRGPCMWPRYCKLCKMDDHYKEDCRGKRETRDCEICGDKYHNTEICTKMLHIYDGEKPASKNMTIFCYNCGDYDHFGDQCRRYAYNSIIPSVFSEQSINYSELNKNRKKSNKRKRREHYYFESDDDDVSRKKSKGSRDYRHASSSNNNNNNNSNSSSHRMYNKGSPSSSSTTSSVYSRDEGKKRKKGKKVLDDFFGKQKGNRSHGSNQAITGNSNWKAINNYMNSLPQPSRSGTVQLNKNKNNRERADLPKPSKSGVIDF</sequence>
<feature type="compositionally biased region" description="Polar residues" evidence="2">
    <location>
        <begin position="60"/>
        <end position="70"/>
    </location>
</feature>